<dbReference type="PROSITE" id="PS50883">
    <property type="entry name" value="EAL"/>
    <property type="match status" value="1"/>
</dbReference>
<dbReference type="RefSeq" id="WP_091555652.1">
    <property type="nucleotide sequence ID" value="NZ_FNPH01000003.1"/>
</dbReference>
<gene>
    <name evidence="2" type="ORF">SAMN05444365_103584</name>
</gene>
<dbReference type="STRING" id="405436.SAMN05444365_103584"/>
<dbReference type="AlphaFoldDB" id="A0A1H3MZ00"/>
<accession>A0A1H3MZ00</accession>
<name>A0A1H3MZ00_9ACTN</name>
<organism evidence="2 3">
    <name type="scientific">Micromonospora pattaloongensis</name>
    <dbReference type="NCBI Taxonomy" id="405436"/>
    <lineage>
        <taxon>Bacteria</taxon>
        <taxon>Bacillati</taxon>
        <taxon>Actinomycetota</taxon>
        <taxon>Actinomycetes</taxon>
        <taxon>Micromonosporales</taxon>
        <taxon>Micromonosporaceae</taxon>
        <taxon>Micromonospora</taxon>
    </lineage>
</organism>
<dbReference type="CDD" id="cd01948">
    <property type="entry name" value="EAL"/>
    <property type="match status" value="1"/>
</dbReference>
<proteinExistence type="predicted"/>
<dbReference type="Gene3D" id="3.20.20.450">
    <property type="entry name" value="EAL domain"/>
    <property type="match status" value="1"/>
</dbReference>
<sequence length="426" mass="45172">MVVLFQRRFAPGDDGADLTIEELVRGRMVATQFQPVVRLDTREVVGYEALVRGPAGTAFETPAQMFAAAEAAGLTWELDLVAVASAFTAAVEAGLPPQMSLFINVDPTTLGRPLPDDLARALVGAHGRFKVFLEFSEQALLDDPHATVASIDKARASGWGVSLDHIGVAPPALALMPFARPDVTKIDVSLVHRDTHPHAAQVMNAVTAHAERTKASILAVGIESEGQLRTARSLGAVLGQGYLFGAPGALPPTSSPPANPLPLIEPLPPAKFAETPFRLATAAEPALPASESMLAALAAHLERRVAADPDPIMFLACLPGNKLLSGAPLTELESVTAGASYAGVLLRRPPGQRIRGVHLAAMERDDPLQDELCVILIGPHYAALLAAQERLPGRPAGGYEYRLLYDRMTVARAARVILHRIRAAGH</sequence>
<dbReference type="SUPFAM" id="SSF141868">
    <property type="entry name" value="EAL domain-like"/>
    <property type="match status" value="1"/>
</dbReference>
<dbReference type="InterPro" id="IPR001633">
    <property type="entry name" value="EAL_dom"/>
</dbReference>
<dbReference type="InterPro" id="IPR035919">
    <property type="entry name" value="EAL_sf"/>
</dbReference>
<dbReference type="PANTHER" id="PTHR33121:SF76">
    <property type="entry name" value="SIGNALING PROTEIN"/>
    <property type="match status" value="1"/>
</dbReference>
<dbReference type="GO" id="GO:0071111">
    <property type="term" value="F:cyclic-guanylate-specific phosphodiesterase activity"/>
    <property type="evidence" value="ECO:0007669"/>
    <property type="project" value="InterPro"/>
</dbReference>
<reference evidence="3" key="1">
    <citation type="submission" date="2016-10" db="EMBL/GenBank/DDBJ databases">
        <authorList>
            <person name="Varghese N."/>
            <person name="Submissions S."/>
        </authorList>
    </citation>
    <scope>NUCLEOTIDE SEQUENCE [LARGE SCALE GENOMIC DNA]</scope>
    <source>
        <strain evidence="3">DSM 45245</strain>
    </source>
</reference>
<dbReference type="SMART" id="SM00052">
    <property type="entry name" value="EAL"/>
    <property type="match status" value="1"/>
</dbReference>
<dbReference type="Proteomes" id="UP000242415">
    <property type="component" value="Unassembled WGS sequence"/>
</dbReference>
<evidence type="ECO:0000259" key="1">
    <source>
        <dbReference type="PROSITE" id="PS50883"/>
    </source>
</evidence>
<dbReference type="EMBL" id="FNPH01000003">
    <property type="protein sequence ID" value="SDY81921.1"/>
    <property type="molecule type" value="Genomic_DNA"/>
</dbReference>
<dbReference type="OrthoDB" id="3278016at2"/>
<dbReference type="Pfam" id="PF00563">
    <property type="entry name" value="EAL"/>
    <property type="match status" value="1"/>
</dbReference>
<dbReference type="PANTHER" id="PTHR33121">
    <property type="entry name" value="CYCLIC DI-GMP PHOSPHODIESTERASE PDEF"/>
    <property type="match status" value="1"/>
</dbReference>
<evidence type="ECO:0000313" key="3">
    <source>
        <dbReference type="Proteomes" id="UP000242415"/>
    </source>
</evidence>
<dbReference type="InterPro" id="IPR050706">
    <property type="entry name" value="Cyclic-di-GMP_PDE-like"/>
</dbReference>
<evidence type="ECO:0000313" key="2">
    <source>
        <dbReference type="EMBL" id="SDY81921.1"/>
    </source>
</evidence>
<keyword evidence="3" id="KW-1185">Reference proteome</keyword>
<protein>
    <submittedName>
        <fullName evidence="2">EAL domain, c-di-GMP-specific phosphodiesterase class I (Or its enzymatically inactive variant)</fullName>
    </submittedName>
</protein>
<feature type="domain" description="EAL" evidence="1">
    <location>
        <begin position="13"/>
        <end position="261"/>
    </location>
</feature>